<comment type="caution">
    <text evidence="1">The sequence shown here is derived from an EMBL/GenBank/DDBJ whole genome shotgun (WGS) entry which is preliminary data.</text>
</comment>
<proteinExistence type="predicted"/>
<name>A0ACB8SE84_9AGAM</name>
<organism evidence="1 2">
    <name type="scientific">Artomyces pyxidatus</name>
    <dbReference type="NCBI Taxonomy" id="48021"/>
    <lineage>
        <taxon>Eukaryota</taxon>
        <taxon>Fungi</taxon>
        <taxon>Dikarya</taxon>
        <taxon>Basidiomycota</taxon>
        <taxon>Agaricomycotina</taxon>
        <taxon>Agaricomycetes</taxon>
        <taxon>Russulales</taxon>
        <taxon>Auriscalpiaceae</taxon>
        <taxon>Artomyces</taxon>
    </lineage>
</organism>
<feature type="non-terminal residue" evidence="1">
    <location>
        <position position="1"/>
    </location>
</feature>
<dbReference type="Proteomes" id="UP000814140">
    <property type="component" value="Unassembled WGS sequence"/>
</dbReference>
<accession>A0ACB8SE84</accession>
<evidence type="ECO:0000313" key="1">
    <source>
        <dbReference type="EMBL" id="KAI0054295.1"/>
    </source>
</evidence>
<reference evidence="1" key="1">
    <citation type="submission" date="2021-03" db="EMBL/GenBank/DDBJ databases">
        <authorList>
            <consortium name="DOE Joint Genome Institute"/>
            <person name="Ahrendt S."/>
            <person name="Looney B.P."/>
            <person name="Miyauchi S."/>
            <person name="Morin E."/>
            <person name="Drula E."/>
            <person name="Courty P.E."/>
            <person name="Chicoki N."/>
            <person name="Fauchery L."/>
            <person name="Kohler A."/>
            <person name="Kuo A."/>
            <person name="Labutti K."/>
            <person name="Pangilinan J."/>
            <person name="Lipzen A."/>
            <person name="Riley R."/>
            <person name="Andreopoulos W."/>
            <person name="He G."/>
            <person name="Johnson J."/>
            <person name="Barry K.W."/>
            <person name="Grigoriev I.V."/>
            <person name="Nagy L."/>
            <person name="Hibbett D."/>
            <person name="Henrissat B."/>
            <person name="Matheny P.B."/>
            <person name="Labbe J."/>
            <person name="Martin F."/>
        </authorList>
    </citation>
    <scope>NUCLEOTIDE SEQUENCE</scope>
    <source>
        <strain evidence="1">HHB10654</strain>
    </source>
</reference>
<dbReference type="EMBL" id="MU277540">
    <property type="protein sequence ID" value="KAI0054295.1"/>
    <property type="molecule type" value="Genomic_DNA"/>
</dbReference>
<gene>
    <name evidence="1" type="ORF">BV25DRAFT_1843768</name>
</gene>
<evidence type="ECO:0000313" key="2">
    <source>
        <dbReference type="Proteomes" id="UP000814140"/>
    </source>
</evidence>
<reference evidence="1" key="2">
    <citation type="journal article" date="2022" name="New Phytol.">
        <title>Evolutionary transition to the ectomycorrhizal habit in the genomes of a hyperdiverse lineage of mushroom-forming fungi.</title>
        <authorList>
            <person name="Looney B."/>
            <person name="Miyauchi S."/>
            <person name="Morin E."/>
            <person name="Drula E."/>
            <person name="Courty P.E."/>
            <person name="Kohler A."/>
            <person name="Kuo A."/>
            <person name="LaButti K."/>
            <person name="Pangilinan J."/>
            <person name="Lipzen A."/>
            <person name="Riley R."/>
            <person name="Andreopoulos W."/>
            <person name="He G."/>
            <person name="Johnson J."/>
            <person name="Nolan M."/>
            <person name="Tritt A."/>
            <person name="Barry K.W."/>
            <person name="Grigoriev I.V."/>
            <person name="Nagy L.G."/>
            <person name="Hibbett D."/>
            <person name="Henrissat B."/>
            <person name="Matheny P.B."/>
            <person name="Labbe J."/>
            <person name="Martin F.M."/>
        </authorList>
    </citation>
    <scope>NUCLEOTIDE SEQUENCE</scope>
    <source>
        <strain evidence="1">HHB10654</strain>
    </source>
</reference>
<protein>
    <submittedName>
        <fullName evidence="1">Uncharacterized protein</fullName>
    </submittedName>
</protein>
<keyword evidence="2" id="KW-1185">Reference proteome</keyword>
<sequence length="124" mass="13747">CAALTALKMRPFLALAAMVLNEAKYVALDPDSEPPGARYEDDVEMVMAFRIIKTVCHANEISRADVERLSLLTGQDWDNPGSDLINLGSAAALISNPYLLVEQGKNLKGRRRKRRPRTTYTGGW</sequence>